<dbReference type="OrthoDB" id="9801753at2"/>
<keyword evidence="4" id="KW-1185">Reference proteome</keyword>
<dbReference type="EMBL" id="FOTB01000006">
    <property type="protein sequence ID" value="SFK94692.1"/>
    <property type="molecule type" value="Genomic_DNA"/>
</dbReference>
<dbReference type="AlphaFoldDB" id="A0A0F7HMH7"/>
<comment type="subcellular location">
    <subcellularLocation>
        <location evidence="1">Cell membrane</location>
        <topology evidence="1">Peripheral membrane protein</topology>
        <orientation evidence="1">Cytoplasmic side</orientation>
    </subcellularLocation>
</comment>
<dbReference type="SMART" id="SM01234">
    <property type="entry name" value="Haemolytic"/>
    <property type="match status" value="1"/>
</dbReference>
<accession>A0A0F7HMH7</accession>
<name>A0A0F7HMH7_9STAP</name>
<reference evidence="2 4" key="1">
    <citation type="journal article" date="2015" name="Int. J. Syst. Evol. Microbiol.">
        <title>Complete genome sequence of Salinicoccus halodurans H3B36, isolated from the Qaidam Basin in China.</title>
        <authorList>
            <person name="Jiang K."/>
            <person name="Xue Y."/>
            <person name="Ma Y."/>
        </authorList>
    </citation>
    <scope>NUCLEOTIDE SEQUENCE [LARGE SCALE GENOMIC DNA]</scope>
    <source>
        <strain evidence="2 4">H3B36</strain>
    </source>
</reference>
<dbReference type="NCBIfam" id="TIGR00278">
    <property type="entry name" value="membrane protein insertion efficiency factor YidD"/>
    <property type="match status" value="1"/>
</dbReference>
<protein>
    <recommendedName>
        <fullName evidence="1">Putative membrane protein insertion efficiency factor</fullName>
    </recommendedName>
</protein>
<keyword evidence="1" id="KW-0472">Membrane</keyword>
<evidence type="ECO:0000256" key="1">
    <source>
        <dbReference type="HAMAP-Rule" id="MF_00386"/>
    </source>
</evidence>
<dbReference type="Proteomes" id="UP000183090">
    <property type="component" value="Unassembled WGS sequence"/>
</dbReference>
<dbReference type="PANTHER" id="PTHR33383:SF1">
    <property type="entry name" value="MEMBRANE PROTEIN INSERTION EFFICIENCY FACTOR-RELATED"/>
    <property type="match status" value="1"/>
</dbReference>
<reference evidence="4" key="2">
    <citation type="submission" date="2015-04" db="EMBL/GenBank/DDBJ databases">
        <title>Complete genome sequence of Salinicoccus halodurans strain H3B36, isolated from the Qaidam basin of China.</title>
        <authorList>
            <person name="Ma Y."/>
            <person name="Jiang K."/>
            <person name="Xue Y."/>
        </authorList>
    </citation>
    <scope>NUCLEOTIDE SEQUENCE [LARGE SCALE GENOMIC DNA]</scope>
    <source>
        <strain evidence="4">H3B36</strain>
    </source>
</reference>
<dbReference type="HAMAP" id="MF_00386">
    <property type="entry name" value="UPF0161_YidD"/>
    <property type="match status" value="1"/>
</dbReference>
<dbReference type="EMBL" id="CP011366">
    <property type="protein sequence ID" value="AKG74336.1"/>
    <property type="molecule type" value="Genomic_DNA"/>
</dbReference>
<dbReference type="KEGG" id="shv:AAT16_08880"/>
<organism evidence="3 5">
    <name type="scientific">Salinicoccus halodurans</name>
    <dbReference type="NCBI Taxonomy" id="407035"/>
    <lineage>
        <taxon>Bacteria</taxon>
        <taxon>Bacillati</taxon>
        <taxon>Bacillota</taxon>
        <taxon>Bacilli</taxon>
        <taxon>Bacillales</taxon>
        <taxon>Staphylococcaceae</taxon>
        <taxon>Salinicoccus</taxon>
    </lineage>
</organism>
<gene>
    <name evidence="2" type="ORF">AAT16_08880</name>
    <name evidence="3" type="ORF">SAMN05216235_2673</name>
</gene>
<comment type="function">
    <text evidence="1">Could be involved in insertion of integral membrane proteins into the membrane.</text>
</comment>
<sequence>MRAILLSLFRFYQKFISPMFPPSCRFNPTCSNYGIEAIQEHGAFKGAYLTIKRILKCHPFHPGGYDPVPLNPKNYVDKKQ</sequence>
<evidence type="ECO:0000313" key="4">
    <source>
        <dbReference type="Proteomes" id="UP000034029"/>
    </source>
</evidence>
<evidence type="ECO:0000313" key="2">
    <source>
        <dbReference type="EMBL" id="AKG74336.1"/>
    </source>
</evidence>
<evidence type="ECO:0000313" key="5">
    <source>
        <dbReference type="Proteomes" id="UP000183090"/>
    </source>
</evidence>
<dbReference type="Proteomes" id="UP000034029">
    <property type="component" value="Chromosome"/>
</dbReference>
<dbReference type="InterPro" id="IPR002696">
    <property type="entry name" value="Membr_insert_effic_factor_YidD"/>
</dbReference>
<keyword evidence="1" id="KW-1003">Cell membrane</keyword>
<evidence type="ECO:0000313" key="3">
    <source>
        <dbReference type="EMBL" id="SFK94692.1"/>
    </source>
</evidence>
<dbReference type="Pfam" id="PF01809">
    <property type="entry name" value="YidD"/>
    <property type="match status" value="1"/>
</dbReference>
<proteinExistence type="inferred from homology"/>
<dbReference type="GO" id="GO:0005886">
    <property type="term" value="C:plasma membrane"/>
    <property type="evidence" value="ECO:0007669"/>
    <property type="project" value="UniProtKB-SubCell"/>
</dbReference>
<comment type="similarity">
    <text evidence="1">Belongs to the UPF0161 family.</text>
</comment>
<dbReference type="PANTHER" id="PTHR33383">
    <property type="entry name" value="MEMBRANE PROTEIN INSERTION EFFICIENCY FACTOR-RELATED"/>
    <property type="match status" value="1"/>
</dbReference>
<reference evidence="3 5" key="3">
    <citation type="submission" date="2016-10" db="EMBL/GenBank/DDBJ databases">
        <authorList>
            <person name="Varghese N."/>
            <person name="Submissions S."/>
        </authorList>
    </citation>
    <scope>NUCLEOTIDE SEQUENCE [LARGE SCALE GENOMIC DNA]</scope>
    <source>
        <strain evidence="3 5">CGMCC 1.6501</strain>
    </source>
</reference>
<dbReference type="RefSeq" id="WP_046790518.1">
    <property type="nucleotide sequence ID" value="NZ_CP011366.1"/>
</dbReference>